<protein>
    <recommendedName>
        <fullName evidence="4">phospholipase A1</fullName>
        <ecNumber evidence="4">3.1.1.32</ecNumber>
    </recommendedName>
</protein>
<evidence type="ECO:0000256" key="2">
    <source>
        <dbReference type="ARBA" id="ARBA00004613"/>
    </source>
</evidence>
<evidence type="ECO:0000256" key="3">
    <source>
        <dbReference type="ARBA" id="ARBA00010701"/>
    </source>
</evidence>
<evidence type="ECO:0000256" key="7">
    <source>
        <dbReference type="ARBA" id="ARBA00023157"/>
    </source>
</evidence>
<comment type="subcellular location">
    <subcellularLocation>
        <location evidence="2">Secreted</location>
    </subcellularLocation>
</comment>
<evidence type="ECO:0000313" key="10">
    <source>
        <dbReference type="Proteomes" id="UP000694866"/>
    </source>
</evidence>
<keyword evidence="5" id="KW-0964">Secreted</keyword>
<dbReference type="InterPro" id="IPR013818">
    <property type="entry name" value="Lipase"/>
</dbReference>
<evidence type="ECO:0000256" key="8">
    <source>
        <dbReference type="RuleBase" id="RU004262"/>
    </source>
</evidence>
<dbReference type="CDD" id="cd00707">
    <property type="entry name" value="Pancreat_lipase_like"/>
    <property type="match status" value="1"/>
</dbReference>
<keyword evidence="10" id="KW-1185">Reference proteome</keyword>
<evidence type="ECO:0000256" key="6">
    <source>
        <dbReference type="ARBA" id="ARBA00022801"/>
    </source>
</evidence>
<dbReference type="Proteomes" id="UP000694866">
    <property type="component" value="Unplaced"/>
</dbReference>
<dbReference type="EC" id="3.1.1.32" evidence="4"/>
<dbReference type="GO" id="GO:0017171">
    <property type="term" value="F:serine hydrolase activity"/>
    <property type="evidence" value="ECO:0007669"/>
    <property type="project" value="TreeGrafter"/>
</dbReference>
<name>A0A9R1U5D6_9HYME</name>
<comment type="similarity">
    <text evidence="3 8">Belongs to the AB hydrolase superfamily. Lipase family.</text>
</comment>
<dbReference type="OrthoDB" id="199913at2759"/>
<comment type="catalytic activity">
    <reaction evidence="1">
        <text>a 1,2-diacyl-sn-glycero-3-phosphocholine + H2O = a 2-acyl-sn-glycero-3-phosphocholine + a fatty acid + H(+)</text>
        <dbReference type="Rhea" id="RHEA:18689"/>
        <dbReference type="ChEBI" id="CHEBI:15377"/>
        <dbReference type="ChEBI" id="CHEBI:15378"/>
        <dbReference type="ChEBI" id="CHEBI:28868"/>
        <dbReference type="ChEBI" id="CHEBI:57643"/>
        <dbReference type="ChEBI" id="CHEBI:57875"/>
        <dbReference type="EC" id="3.1.1.32"/>
    </reaction>
</comment>
<sequence>MLSREVGALVIFYGIGVISSHYTDSPLRDKYDGYGDDWIFMPDGNGHPQVAVLKGQGPEFRGLIDESVNYHLYTRNGPPNGTMLFNGNLDLIKNSGFSPWNPTKFITHGWKSSAFSASLLNLKDAYLRRGDYNVILVDWEPLASSTFYLGPMQNTGKVGKQAGLFIDFLIQETGIRSVDIHFIGHSLGAHVAGNAAASTTHGKLGRVTGLDPALPGFHVITSNDGKLDSSDADFVDVIHSCGGILGFLQPVGHADFYPNGGVAVQPGCCCLPEITEACSHGRAYVYFTESIFSDAGLLATKCDTWDQFRIGACSNSAMVFMGEPVDHAARGNYFLKTRAEAPFADSPKKSLPSGISETDCDEPGGWQIEDGLRVCGTNSV</sequence>
<dbReference type="GO" id="GO:0008970">
    <property type="term" value="F:phospholipase A1 activity"/>
    <property type="evidence" value="ECO:0007669"/>
    <property type="project" value="UniProtKB-EC"/>
</dbReference>
<evidence type="ECO:0000256" key="4">
    <source>
        <dbReference type="ARBA" id="ARBA00013179"/>
    </source>
</evidence>
<keyword evidence="7" id="KW-1015">Disulfide bond</keyword>
<dbReference type="RefSeq" id="XP_011307696.1">
    <property type="nucleotide sequence ID" value="XM_011309394.1"/>
</dbReference>
<reference evidence="11" key="1">
    <citation type="submission" date="2025-08" db="UniProtKB">
        <authorList>
            <consortium name="RefSeq"/>
        </authorList>
    </citation>
    <scope>IDENTIFICATION</scope>
    <source>
        <strain evidence="11">USDA-PBARC FA_bdor</strain>
        <tissue evidence="11">Whole organism</tissue>
    </source>
</reference>
<evidence type="ECO:0000259" key="9">
    <source>
        <dbReference type="Pfam" id="PF00151"/>
    </source>
</evidence>
<dbReference type="PANTHER" id="PTHR11610:SF173">
    <property type="entry name" value="LIPASE DOMAIN-CONTAINING PROTEIN-RELATED"/>
    <property type="match status" value="1"/>
</dbReference>
<dbReference type="GeneID" id="105269277"/>
<dbReference type="InterPro" id="IPR033906">
    <property type="entry name" value="Lipase_N"/>
</dbReference>
<dbReference type="Pfam" id="PF00151">
    <property type="entry name" value="Lipase"/>
    <property type="match status" value="1"/>
</dbReference>
<evidence type="ECO:0000313" key="11">
    <source>
        <dbReference type="RefSeq" id="XP_011307696.1"/>
    </source>
</evidence>
<dbReference type="PRINTS" id="PR00821">
    <property type="entry name" value="TAGLIPASE"/>
</dbReference>
<dbReference type="FunFam" id="3.40.50.1820:FF:000076">
    <property type="entry name" value="phospholipase A1"/>
    <property type="match status" value="1"/>
</dbReference>
<dbReference type="GO" id="GO:0005615">
    <property type="term" value="C:extracellular space"/>
    <property type="evidence" value="ECO:0007669"/>
    <property type="project" value="TreeGrafter"/>
</dbReference>
<accession>A0A9R1U5D6</accession>
<dbReference type="Gene3D" id="3.40.50.1820">
    <property type="entry name" value="alpha/beta hydrolase"/>
    <property type="match status" value="1"/>
</dbReference>
<dbReference type="AlphaFoldDB" id="A0A9R1U5D6"/>
<dbReference type="InterPro" id="IPR029058">
    <property type="entry name" value="AB_hydrolase_fold"/>
</dbReference>
<feature type="domain" description="Lipase" evidence="9">
    <location>
        <begin position="67"/>
        <end position="343"/>
    </location>
</feature>
<dbReference type="GO" id="GO:0016042">
    <property type="term" value="P:lipid catabolic process"/>
    <property type="evidence" value="ECO:0007669"/>
    <property type="project" value="TreeGrafter"/>
</dbReference>
<dbReference type="SUPFAM" id="SSF53474">
    <property type="entry name" value="alpha/beta-Hydrolases"/>
    <property type="match status" value="1"/>
</dbReference>
<gene>
    <name evidence="11" type="primary">LOC105269277</name>
</gene>
<dbReference type="KEGG" id="fas:105269277"/>
<keyword evidence="6" id="KW-0378">Hydrolase</keyword>
<dbReference type="InterPro" id="IPR000734">
    <property type="entry name" value="TAG_lipase"/>
</dbReference>
<organism evidence="10 11">
    <name type="scientific">Fopius arisanus</name>
    <dbReference type="NCBI Taxonomy" id="64838"/>
    <lineage>
        <taxon>Eukaryota</taxon>
        <taxon>Metazoa</taxon>
        <taxon>Ecdysozoa</taxon>
        <taxon>Arthropoda</taxon>
        <taxon>Hexapoda</taxon>
        <taxon>Insecta</taxon>
        <taxon>Pterygota</taxon>
        <taxon>Neoptera</taxon>
        <taxon>Endopterygota</taxon>
        <taxon>Hymenoptera</taxon>
        <taxon>Apocrita</taxon>
        <taxon>Ichneumonoidea</taxon>
        <taxon>Braconidae</taxon>
        <taxon>Opiinae</taxon>
        <taxon>Fopius</taxon>
    </lineage>
</organism>
<evidence type="ECO:0000256" key="5">
    <source>
        <dbReference type="ARBA" id="ARBA00022525"/>
    </source>
</evidence>
<evidence type="ECO:0000256" key="1">
    <source>
        <dbReference type="ARBA" id="ARBA00000111"/>
    </source>
</evidence>
<proteinExistence type="inferred from homology"/>
<dbReference type="PANTHER" id="PTHR11610">
    <property type="entry name" value="LIPASE"/>
    <property type="match status" value="1"/>
</dbReference>